<gene>
    <name evidence="2" type="ORF">ETAA8_31480</name>
</gene>
<dbReference type="OrthoDB" id="214050at2"/>
<accession>A0A517YCT9</accession>
<dbReference type="Gene3D" id="3.30.1340.30">
    <property type="match status" value="1"/>
</dbReference>
<name>A0A517YCT9_9BACT</name>
<evidence type="ECO:0000313" key="3">
    <source>
        <dbReference type="Proteomes" id="UP000315017"/>
    </source>
</evidence>
<dbReference type="EMBL" id="CP036274">
    <property type="protein sequence ID" value="QDU28056.1"/>
    <property type="molecule type" value="Genomic_DNA"/>
</dbReference>
<dbReference type="Proteomes" id="UP000315017">
    <property type="component" value="Chromosome"/>
</dbReference>
<dbReference type="PROSITE" id="PS50914">
    <property type="entry name" value="BON"/>
    <property type="match status" value="1"/>
</dbReference>
<dbReference type="KEGG" id="aagg:ETAA8_31480"/>
<sequence length="89" mass="9783">MKSSAPMRTMVNEADAELAHQVKRSLNTNRSGFQRIDVQVDAGAVRLTGLVRSYFLRQVAVSITKQVSGVRQVLDELAVDCNEGAHCTH</sequence>
<feature type="domain" description="BON" evidence="1">
    <location>
        <begin position="14"/>
        <end position="81"/>
    </location>
</feature>
<keyword evidence="3" id="KW-1185">Reference proteome</keyword>
<dbReference type="InterPro" id="IPR007055">
    <property type="entry name" value="BON_dom"/>
</dbReference>
<organism evidence="2 3">
    <name type="scientific">Anatilimnocola aggregata</name>
    <dbReference type="NCBI Taxonomy" id="2528021"/>
    <lineage>
        <taxon>Bacteria</taxon>
        <taxon>Pseudomonadati</taxon>
        <taxon>Planctomycetota</taxon>
        <taxon>Planctomycetia</taxon>
        <taxon>Pirellulales</taxon>
        <taxon>Pirellulaceae</taxon>
        <taxon>Anatilimnocola</taxon>
    </lineage>
</organism>
<dbReference type="AlphaFoldDB" id="A0A517YCT9"/>
<reference evidence="2 3" key="1">
    <citation type="submission" date="2019-02" db="EMBL/GenBank/DDBJ databases">
        <title>Deep-cultivation of Planctomycetes and their phenomic and genomic characterization uncovers novel biology.</title>
        <authorList>
            <person name="Wiegand S."/>
            <person name="Jogler M."/>
            <person name="Boedeker C."/>
            <person name="Pinto D."/>
            <person name="Vollmers J."/>
            <person name="Rivas-Marin E."/>
            <person name="Kohn T."/>
            <person name="Peeters S.H."/>
            <person name="Heuer A."/>
            <person name="Rast P."/>
            <person name="Oberbeckmann S."/>
            <person name="Bunk B."/>
            <person name="Jeske O."/>
            <person name="Meyerdierks A."/>
            <person name="Storesund J.E."/>
            <person name="Kallscheuer N."/>
            <person name="Luecker S."/>
            <person name="Lage O.M."/>
            <person name="Pohl T."/>
            <person name="Merkel B.J."/>
            <person name="Hornburger P."/>
            <person name="Mueller R.-W."/>
            <person name="Bruemmer F."/>
            <person name="Labrenz M."/>
            <person name="Spormann A.M."/>
            <person name="Op den Camp H."/>
            <person name="Overmann J."/>
            <person name="Amann R."/>
            <person name="Jetten M.S.M."/>
            <person name="Mascher T."/>
            <person name="Medema M.H."/>
            <person name="Devos D.P."/>
            <person name="Kaster A.-K."/>
            <person name="Ovreas L."/>
            <person name="Rohde M."/>
            <person name="Galperin M.Y."/>
            <person name="Jogler C."/>
        </authorList>
    </citation>
    <scope>NUCLEOTIDE SEQUENCE [LARGE SCALE GENOMIC DNA]</scope>
    <source>
        <strain evidence="2 3">ETA_A8</strain>
    </source>
</reference>
<protein>
    <submittedName>
        <fullName evidence="2">BON domain protein</fullName>
    </submittedName>
</protein>
<evidence type="ECO:0000259" key="1">
    <source>
        <dbReference type="PROSITE" id="PS50914"/>
    </source>
</evidence>
<evidence type="ECO:0000313" key="2">
    <source>
        <dbReference type="EMBL" id="QDU28056.1"/>
    </source>
</evidence>
<proteinExistence type="predicted"/>
<dbReference type="Pfam" id="PF04972">
    <property type="entry name" value="BON"/>
    <property type="match status" value="1"/>
</dbReference>